<feature type="region of interest" description="Disordered" evidence="1">
    <location>
        <begin position="212"/>
        <end position="238"/>
    </location>
</feature>
<gene>
    <name evidence="2" type="ORF">ACFPLB_04265</name>
</gene>
<dbReference type="Proteomes" id="UP001596016">
    <property type="component" value="Unassembled WGS sequence"/>
</dbReference>
<proteinExistence type="predicted"/>
<reference evidence="3" key="1">
    <citation type="journal article" date="2019" name="Int. J. Syst. Evol. Microbiol.">
        <title>The Global Catalogue of Microorganisms (GCM) 10K type strain sequencing project: providing services to taxonomists for standard genome sequencing and annotation.</title>
        <authorList>
            <consortium name="The Broad Institute Genomics Platform"/>
            <consortium name="The Broad Institute Genome Sequencing Center for Infectious Disease"/>
            <person name="Wu L."/>
            <person name="Ma J."/>
        </authorList>
    </citation>
    <scope>NUCLEOTIDE SEQUENCE [LARGE SCALE GENOMIC DNA]</scope>
    <source>
        <strain evidence="3">CGMCC 4.1415</strain>
    </source>
</reference>
<organism evidence="2 3">
    <name type="scientific">Aquamicrobium segne</name>
    <dbReference type="NCBI Taxonomy" id="469547"/>
    <lineage>
        <taxon>Bacteria</taxon>
        <taxon>Pseudomonadati</taxon>
        <taxon>Pseudomonadota</taxon>
        <taxon>Alphaproteobacteria</taxon>
        <taxon>Hyphomicrobiales</taxon>
        <taxon>Phyllobacteriaceae</taxon>
        <taxon>Aquamicrobium</taxon>
    </lineage>
</organism>
<sequence>MGLKAVLETIDDLSEETRSLYAEQKVGDKTVFVLNIEDIDNHPKVRGVITANNENKRKRDEYKAKVDDLEARVSALPEDFDPDEWTRLKAGEGGKPDEVIQALKDQHARAVETLKAKHAKDLADKDAALSERDSYIDRSLIDGGLKDALLEVGVAPELMDGALAVLRGSTKVVSNDKGERVAMAETELGTDAPLHDFVKEWAGTKGKAYLGKAPPMDAGGNNGHGRAGQKKGDFGGDKSARVAAIASQFPELAR</sequence>
<dbReference type="EMBL" id="JBHSLL010000012">
    <property type="protein sequence ID" value="MFC5385179.1"/>
    <property type="molecule type" value="Genomic_DNA"/>
</dbReference>
<protein>
    <submittedName>
        <fullName evidence="2">Uncharacterized protein</fullName>
    </submittedName>
</protein>
<comment type="caution">
    <text evidence="2">The sequence shown here is derived from an EMBL/GenBank/DDBJ whole genome shotgun (WGS) entry which is preliminary data.</text>
</comment>
<accession>A0ABW0GU92</accession>
<evidence type="ECO:0000313" key="2">
    <source>
        <dbReference type="EMBL" id="MFC5385179.1"/>
    </source>
</evidence>
<evidence type="ECO:0000256" key="1">
    <source>
        <dbReference type="SAM" id="MobiDB-lite"/>
    </source>
</evidence>
<evidence type="ECO:0000313" key="3">
    <source>
        <dbReference type="Proteomes" id="UP001596016"/>
    </source>
</evidence>
<name>A0ABW0GU92_9HYPH</name>
<keyword evidence="3" id="KW-1185">Reference proteome</keyword>
<dbReference type="RefSeq" id="WP_378228069.1">
    <property type="nucleotide sequence ID" value="NZ_JBHSLL010000012.1"/>
</dbReference>